<dbReference type="InterPro" id="IPR045462">
    <property type="entry name" value="aa-tRNA-synth_I_cd-bd"/>
</dbReference>
<dbReference type="PRINTS" id="PR00987">
    <property type="entry name" value="TRNASYNTHGLU"/>
</dbReference>
<dbReference type="GO" id="GO:0008270">
    <property type="term" value="F:zinc ion binding"/>
    <property type="evidence" value="ECO:0007669"/>
    <property type="project" value="InterPro"/>
</dbReference>
<dbReference type="Pfam" id="PF00749">
    <property type="entry name" value="tRNA-synt_1c"/>
    <property type="match status" value="1"/>
</dbReference>
<dbReference type="PANTHER" id="PTHR43311:SF2">
    <property type="entry name" value="GLUTAMATE--TRNA LIGASE, MITOCHONDRIAL-RELATED"/>
    <property type="match status" value="1"/>
</dbReference>
<comment type="caution">
    <text evidence="10">The sequence shown here is derived from an EMBL/GenBank/DDBJ whole genome shotgun (WGS) entry which is preliminary data.</text>
</comment>
<keyword evidence="7" id="KW-0963">Cytoplasm</keyword>
<name>A0A395M019_9BACT</name>
<dbReference type="Pfam" id="PF19269">
    <property type="entry name" value="Anticodon_2"/>
    <property type="match status" value="1"/>
</dbReference>
<dbReference type="InterPro" id="IPR049940">
    <property type="entry name" value="GluQ/Sye"/>
</dbReference>
<dbReference type="GO" id="GO:0005524">
    <property type="term" value="F:ATP binding"/>
    <property type="evidence" value="ECO:0007669"/>
    <property type="project" value="UniProtKB-UniRule"/>
</dbReference>
<dbReference type="InterPro" id="IPR001412">
    <property type="entry name" value="aa-tRNA-synth_I_CS"/>
</dbReference>
<dbReference type="HAMAP" id="MF_00022">
    <property type="entry name" value="Glu_tRNA_synth_type1"/>
    <property type="match status" value="1"/>
</dbReference>
<comment type="subcellular location">
    <subcellularLocation>
        <location evidence="7">Cytoplasm</location>
    </subcellularLocation>
</comment>
<dbReference type="NCBIfam" id="TIGR00464">
    <property type="entry name" value="gltX_bact"/>
    <property type="match status" value="1"/>
</dbReference>
<comment type="caution">
    <text evidence="7">Lacks conserved residue(s) required for the propagation of feature annotation.</text>
</comment>
<dbReference type="GO" id="GO:0005737">
    <property type="term" value="C:cytoplasm"/>
    <property type="evidence" value="ECO:0007669"/>
    <property type="project" value="UniProtKB-SubCell"/>
</dbReference>
<evidence type="ECO:0000313" key="10">
    <source>
        <dbReference type="EMBL" id="RFM24106.1"/>
    </source>
</evidence>
<evidence type="ECO:0000256" key="6">
    <source>
        <dbReference type="ARBA" id="ARBA00023146"/>
    </source>
</evidence>
<evidence type="ECO:0000256" key="3">
    <source>
        <dbReference type="ARBA" id="ARBA00022741"/>
    </source>
</evidence>
<keyword evidence="2 7" id="KW-0436">Ligase</keyword>
<protein>
    <recommendedName>
        <fullName evidence="7">Glutamate--tRNA ligase</fullName>
        <ecNumber evidence="7">6.1.1.17</ecNumber>
    </recommendedName>
    <alternativeName>
        <fullName evidence="7">Glutamyl-tRNA synthetase</fullName>
        <shortName evidence="7">GluRS</shortName>
    </alternativeName>
</protein>
<evidence type="ECO:0000313" key="11">
    <source>
        <dbReference type="Proteomes" id="UP000266389"/>
    </source>
</evidence>
<evidence type="ECO:0000256" key="5">
    <source>
        <dbReference type="ARBA" id="ARBA00022917"/>
    </source>
</evidence>
<organism evidence="10 11">
    <name type="scientific">Candidatus Thermochlorobacter aerophilus</name>
    <dbReference type="NCBI Taxonomy" id="1868324"/>
    <lineage>
        <taxon>Bacteria</taxon>
        <taxon>Pseudomonadati</taxon>
        <taxon>Chlorobiota</taxon>
        <taxon>Chlorobiia</taxon>
        <taxon>Chlorobiales</taxon>
        <taxon>Candidatus Thermochlorobacteriaceae</taxon>
        <taxon>Candidatus Thermochlorobacter</taxon>
    </lineage>
</organism>
<keyword evidence="6 7" id="KW-0030">Aminoacyl-tRNA synthetase</keyword>
<comment type="function">
    <text evidence="7">Catalyzes the attachment of glutamate to tRNA(Glu) in a two-step reaction: glutamate is first activated by ATP to form Glu-AMP and then transferred to the acceptor end of tRNA(Glu).</text>
</comment>
<dbReference type="EC" id="6.1.1.17" evidence="7"/>
<dbReference type="SUPFAM" id="SSF52374">
    <property type="entry name" value="Nucleotidylyl transferase"/>
    <property type="match status" value="1"/>
</dbReference>
<evidence type="ECO:0000256" key="1">
    <source>
        <dbReference type="ARBA" id="ARBA00007894"/>
    </source>
</evidence>
<dbReference type="CDD" id="cd00808">
    <property type="entry name" value="GluRS_core"/>
    <property type="match status" value="1"/>
</dbReference>
<comment type="subunit">
    <text evidence="7">Monomer.</text>
</comment>
<dbReference type="InterPro" id="IPR020751">
    <property type="entry name" value="aa-tRNA-synth_I_codon-bd_sub2"/>
</dbReference>
<proteinExistence type="inferred from homology"/>
<dbReference type="InterPro" id="IPR020058">
    <property type="entry name" value="Glu/Gln-tRNA-synth_Ib_cat-dom"/>
</dbReference>
<feature type="short sequence motif" description="'HIGH' region" evidence="7">
    <location>
        <begin position="8"/>
        <end position="18"/>
    </location>
</feature>
<dbReference type="PANTHER" id="PTHR43311">
    <property type="entry name" value="GLUTAMATE--TRNA LIGASE"/>
    <property type="match status" value="1"/>
</dbReference>
<keyword evidence="3 7" id="KW-0547">Nucleotide-binding</keyword>
<dbReference type="Gene3D" id="1.10.10.350">
    <property type="match status" value="1"/>
</dbReference>
<dbReference type="GO" id="GO:0000049">
    <property type="term" value="F:tRNA binding"/>
    <property type="evidence" value="ECO:0007669"/>
    <property type="project" value="InterPro"/>
</dbReference>
<accession>A0A395M019</accession>
<evidence type="ECO:0000256" key="4">
    <source>
        <dbReference type="ARBA" id="ARBA00022840"/>
    </source>
</evidence>
<gene>
    <name evidence="7" type="primary">gltX</name>
    <name evidence="10" type="ORF">D0433_07380</name>
</gene>
<dbReference type="GO" id="GO:0006424">
    <property type="term" value="P:glutamyl-tRNA aminoacylation"/>
    <property type="evidence" value="ECO:0007669"/>
    <property type="project" value="UniProtKB-UniRule"/>
</dbReference>
<feature type="binding site" evidence="7">
    <location>
        <position position="258"/>
    </location>
    <ligand>
        <name>ATP</name>
        <dbReference type="ChEBI" id="CHEBI:30616"/>
    </ligand>
</feature>
<comment type="catalytic activity">
    <reaction evidence="7">
        <text>tRNA(Glu) + L-glutamate + ATP = L-glutamyl-tRNA(Glu) + AMP + diphosphate</text>
        <dbReference type="Rhea" id="RHEA:23540"/>
        <dbReference type="Rhea" id="RHEA-COMP:9663"/>
        <dbReference type="Rhea" id="RHEA-COMP:9680"/>
        <dbReference type="ChEBI" id="CHEBI:29985"/>
        <dbReference type="ChEBI" id="CHEBI:30616"/>
        <dbReference type="ChEBI" id="CHEBI:33019"/>
        <dbReference type="ChEBI" id="CHEBI:78442"/>
        <dbReference type="ChEBI" id="CHEBI:78520"/>
        <dbReference type="ChEBI" id="CHEBI:456215"/>
        <dbReference type="EC" id="6.1.1.17"/>
    </reaction>
</comment>
<keyword evidence="5 7" id="KW-0648">Protein biosynthesis</keyword>
<dbReference type="SUPFAM" id="SSF48163">
    <property type="entry name" value="An anticodon-binding domain of class I aminoacyl-tRNA synthetases"/>
    <property type="match status" value="1"/>
</dbReference>
<feature type="domain" description="Aminoacyl-tRNA synthetase class I anticodon-binding" evidence="9">
    <location>
        <begin position="340"/>
        <end position="491"/>
    </location>
</feature>
<dbReference type="InterPro" id="IPR014729">
    <property type="entry name" value="Rossmann-like_a/b/a_fold"/>
</dbReference>
<dbReference type="InterPro" id="IPR004527">
    <property type="entry name" value="Glu-tRNA-ligase_bac/mito"/>
</dbReference>
<dbReference type="Gene3D" id="3.40.50.620">
    <property type="entry name" value="HUPs"/>
    <property type="match status" value="1"/>
</dbReference>
<comment type="similarity">
    <text evidence="1 7">Belongs to the class-I aminoacyl-tRNA synthetase family. Glutamate--tRNA ligase type 1 subfamily.</text>
</comment>
<dbReference type="GO" id="GO:0004818">
    <property type="term" value="F:glutamate-tRNA ligase activity"/>
    <property type="evidence" value="ECO:0007669"/>
    <property type="project" value="UniProtKB-UniRule"/>
</dbReference>
<feature type="domain" description="Glutamyl/glutaminyl-tRNA synthetase class Ib catalytic" evidence="8">
    <location>
        <begin position="1"/>
        <end position="326"/>
    </location>
</feature>
<dbReference type="InterPro" id="IPR008925">
    <property type="entry name" value="aa_tRNA-synth_I_cd-bd_sf"/>
</dbReference>
<dbReference type="EMBL" id="PHFL01000046">
    <property type="protein sequence ID" value="RFM24106.1"/>
    <property type="molecule type" value="Genomic_DNA"/>
</dbReference>
<reference evidence="10 11" key="1">
    <citation type="journal article" date="2011" name="ISME J.">
        <title>Community ecology of hot spring cyanobacterial mats: predominant populations and their functional potential.</title>
        <authorList>
            <person name="Klatt C.G."/>
            <person name="Wood J.M."/>
            <person name="Rusch D.B."/>
            <person name="Bateson M.M."/>
            <person name="Hamamura N."/>
            <person name="Heidelberg J.F."/>
            <person name="Grossman A.R."/>
            <person name="Bhaya D."/>
            <person name="Cohan F.M."/>
            <person name="Kuhl M."/>
            <person name="Bryant D.A."/>
            <person name="Ward D.M."/>
        </authorList>
    </citation>
    <scope>NUCLEOTIDE SEQUENCE [LARGE SCALE GENOMIC DNA]</scope>
    <source>
        <strain evidence="10">OS</strain>
    </source>
</reference>
<evidence type="ECO:0000256" key="2">
    <source>
        <dbReference type="ARBA" id="ARBA00022598"/>
    </source>
</evidence>
<dbReference type="Proteomes" id="UP000266389">
    <property type="component" value="Unassembled WGS sequence"/>
</dbReference>
<evidence type="ECO:0000259" key="9">
    <source>
        <dbReference type="Pfam" id="PF19269"/>
    </source>
</evidence>
<evidence type="ECO:0000256" key="7">
    <source>
        <dbReference type="HAMAP-Rule" id="MF_00022"/>
    </source>
</evidence>
<feature type="short sequence motif" description="'KMSKS' region" evidence="7">
    <location>
        <begin position="255"/>
        <end position="259"/>
    </location>
</feature>
<dbReference type="FunFam" id="3.40.50.620:FF:000045">
    <property type="entry name" value="Glutamate--tRNA ligase, mitochondrial"/>
    <property type="match status" value="1"/>
</dbReference>
<keyword evidence="4 7" id="KW-0067">ATP-binding</keyword>
<dbReference type="PROSITE" id="PS00178">
    <property type="entry name" value="AA_TRNA_LIGASE_I"/>
    <property type="match status" value="1"/>
</dbReference>
<sequence>MVRTRFAPSPTGYVHIGGLRTALYNYLFAKQHGGAFVLRIEDTDQTRLVAGAIEGIIEVLEWAGIIPDESPKHGGKFGPYIQSQRLHLYQQYCDELIAKGHAYYAFETPQELEEMRKLQIKQGLQPKYNRKWLPESLGGTMPESKIKAALAAGLPKVVRMRVPDHITIRVEDKIRGIVEFDSSVVDDQVLLKADGFPTYHLAVVVDDHLMQISHVIRGEEWLSSTPKHVLLYDFFGWEKPVYAHVPLLLNPDRTKLSKRQGDVSVEDYIKKGYSKEALINFVALLGWNPGGGSEQEIFTMQELIEQFSLEHVGKSGAIFNLDKLNWIEKQHIRRLSNEELARRIKPILLEHLKTKPSSLPLEQITSEAYLMQVAALMKERVDFIHEFVTFSSYFFFDPEQYEEDAVRKRWQPKTNEYLAAFCACLRTLPEFTASSIEQALKDFAQAHGIKTADIIHPIRLAVTGVSFGASLYHTLETLGRDTVLRRIERAIAQIKPEKVT</sequence>
<dbReference type="InterPro" id="IPR033910">
    <property type="entry name" value="GluRS_core"/>
</dbReference>
<dbReference type="AlphaFoldDB" id="A0A395M019"/>
<evidence type="ECO:0000259" key="8">
    <source>
        <dbReference type="Pfam" id="PF00749"/>
    </source>
</evidence>
<dbReference type="InterPro" id="IPR000924">
    <property type="entry name" value="Glu/Gln-tRNA-synth"/>
</dbReference>